<protein>
    <submittedName>
        <fullName evidence="1">Tautomerase family protein</fullName>
    </submittedName>
</protein>
<dbReference type="EMBL" id="JAXOJX010000058">
    <property type="protein sequence ID" value="MDZ5460104.1"/>
    <property type="molecule type" value="Genomic_DNA"/>
</dbReference>
<dbReference type="RefSeq" id="WP_322467669.1">
    <property type="nucleotide sequence ID" value="NZ_JAXOJX010000058.1"/>
</dbReference>
<reference evidence="1 2" key="1">
    <citation type="submission" date="2023-11" db="EMBL/GenBank/DDBJ databases">
        <title>Draft genome of Azohydromonas lata strain H1 (DSM1123), a polyhydroxyalkanoate producer.</title>
        <authorList>
            <person name="Traversa D."/>
            <person name="D'Addabbo P."/>
            <person name="Pazzani C."/>
            <person name="Manzari C."/>
            <person name="Chiara M."/>
            <person name="Scrascia M."/>
        </authorList>
    </citation>
    <scope>NUCLEOTIDE SEQUENCE [LARGE SCALE GENOMIC DNA]</scope>
    <source>
        <strain evidence="1 2">H1</strain>
    </source>
</reference>
<comment type="caution">
    <text evidence="1">The sequence shown here is derived from an EMBL/GenBank/DDBJ whole genome shotgun (WGS) entry which is preliminary data.</text>
</comment>
<organism evidence="1 2">
    <name type="scientific">Azohydromonas lata</name>
    <dbReference type="NCBI Taxonomy" id="45677"/>
    <lineage>
        <taxon>Bacteria</taxon>
        <taxon>Pseudomonadati</taxon>
        <taxon>Pseudomonadota</taxon>
        <taxon>Betaproteobacteria</taxon>
        <taxon>Burkholderiales</taxon>
        <taxon>Sphaerotilaceae</taxon>
        <taxon>Azohydromonas</taxon>
    </lineage>
</organism>
<sequence>MPILEYHLAEDRYGDEQLERLLVRSSHLYAEILESPVERVRVYAHFFKPAHMAVGGRRVAAGAPDAPHFRFLVLEGRPLEQCHRLLEGFTDLVVEILLADRALVRGACWPVPPQHWSIAGTPASVARAAEVAARVQDLRQA</sequence>
<dbReference type="InterPro" id="IPR014347">
    <property type="entry name" value="Tautomerase/MIF_sf"/>
</dbReference>
<dbReference type="Gene3D" id="3.30.429.10">
    <property type="entry name" value="Macrophage Migration Inhibitory Factor"/>
    <property type="match status" value="2"/>
</dbReference>
<evidence type="ECO:0000313" key="2">
    <source>
        <dbReference type="Proteomes" id="UP001293718"/>
    </source>
</evidence>
<accession>A0ABU5IMI0</accession>
<name>A0ABU5IMI0_9BURK</name>
<dbReference type="SUPFAM" id="SSF55331">
    <property type="entry name" value="Tautomerase/MIF"/>
    <property type="match status" value="1"/>
</dbReference>
<dbReference type="Proteomes" id="UP001293718">
    <property type="component" value="Unassembled WGS sequence"/>
</dbReference>
<gene>
    <name evidence="1" type="ORF">SM757_26345</name>
</gene>
<keyword evidence="2" id="KW-1185">Reference proteome</keyword>
<proteinExistence type="predicted"/>
<evidence type="ECO:0000313" key="1">
    <source>
        <dbReference type="EMBL" id="MDZ5460104.1"/>
    </source>
</evidence>